<dbReference type="Gene3D" id="2.30.110.10">
    <property type="entry name" value="Electron Transport, Fmn-binding Protein, Chain A"/>
    <property type="match status" value="1"/>
</dbReference>
<sequence>MPSRRSHVAMTQDEIAALLSEGRTLVLGSHGPRGTIHMVPLWYVVLDGVVWSWTYARSQKARNLAREATASGLVELGDRYDELRGVLIEGRAVLSDDPVLVRRVGEGLLARYELGSAEAAEAMRRSASKRVAIRLEPERIVSWDHRKLGGRY</sequence>
<dbReference type="PANTHER" id="PTHR35176">
    <property type="entry name" value="HEME OXYGENASE HI_0854-RELATED"/>
    <property type="match status" value="1"/>
</dbReference>
<dbReference type="EMBL" id="CP001631">
    <property type="protein sequence ID" value="ACU54698.1"/>
    <property type="molecule type" value="Genomic_DNA"/>
</dbReference>
<organism evidence="3 4">
    <name type="scientific">Acidimicrobium ferrooxidans (strain DSM 10331 / JCM 15462 / NBRC 103882 / ICP)</name>
    <dbReference type="NCBI Taxonomy" id="525909"/>
    <lineage>
        <taxon>Bacteria</taxon>
        <taxon>Bacillati</taxon>
        <taxon>Actinomycetota</taxon>
        <taxon>Acidimicrobiia</taxon>
        <taxon>Acidimicrobiales</taxon>
        <taxon>Acidimicrobiaceae</taxon>
        <taxon>Acidimicrobium</taxon>
    </lineage>
</organism>
<dbReference type="InterPro" id="IPR011576">
    <property type="entry name" value="Pyridox_Oxase_N"/>
</dbReference>
<dbReference type="AlphaFoldDB" id="C7M150"/>
<dbReference type="GO" id="GO:0070967">
    <property type="term" value="F:coenzyme F420 binding"/>
    <property type="evidence" value="ECO:0007669"/>
    <property type="project" value="TreeGrafter"/>
</dbReference>
<evidence type="ECO:0000256" key="1">
    <source>
        <dbReference type="ARBA" id="ARBA00023002"/>
    </source>
</evidence>
<name>C7M150_ACIFD</name>
<gene>
    <name evidence="3" type="ordered locus">Afer_1784</name>
</gene>
<dbReference type="InterPro" id="IPR052019">
    <property type="entry name" value="F420H2_bilvrd_red/Heme_oxyg"/>
</dbReference>
<keyword evidence="4" id="KW-1185">Reference proteome</keyword>
<evidence type="ECO:0000259" key="2">
    <source>
        <dbReference type="Pfam" id="PF01243"/>
    </source>
</evidence>
<accession>C7M150</accession>
<dbReference type="eggNOG" id="COG3871">
    <property type="taxonomic scope" value="Bacteria"/>
</dbReference>
<dbReference type="HOGENOM" id="CLU_123922_5_0_11"/>
<proteinExistence type="predicted"/>
<dbReference type="InterPro" id="IPR012349">
    <property type="entry name" value="Split_barrel_FMN-bd"/>
</dbReference>
<dbReference type="GO" id="GO:0005829">
    <property type="term" value="C:cytosol"/>
    <property type="evidence" value="ECO:0007669"/>
    <property type="project" value="TreeGrafter"/>
</dbReference>
<reference evidence="3 4" key="1">
    <citation type="journal article" date="2009" name="Stand. Genomic Sci.">
        <title>Complete genome sequence of Acidimicrobium ferrooxidans type strain (ICP).</title>
        <authorList>
            <person name="Clum A."/>
            <person name="Nolan M."/>
            <person name="Lang E."/>
            <person name="Glavina Del Rio T."/>
            <person name="Tice H."/>
            <person name="Copeland A."/>
            <person name="Cheng J.F."/>
            <person name="Lucas S."/>
            <person name="Chen F."/>
            <person name="Bruce D."/>
            <person name="Goodwin L."/>
            <person name="Pitluck S."/>
            <person name="Ivanova N."/>
            <person name="Mavrommatis K."/>
            <person name="Mikhailova N."/>
            <person name="Pati A."/>
            <person name="Chen A."/>
            <person name="Palaniappan K."/>
            <person name="Goker M."/>
            <person name="Spring S."/>
            <person name="Land M."/>
            <person name="Hauser L."/>
            <person name="Chang Y.J."/>
            <person name="Jeffries C.C."/>
            <person name="Chain P."/>
            <person name="Bristow J."/>
            <person name="Eisen J.A."/>
            <person name="Markowitz V."/>
            <person name="Hugenholtz P."/>
            <person name="Kyrpides N.C."/>
            <person name="Klenk H.P."/>
            <person name="Lapidus A."/>
        </authorList>
    </citation>
    <scope>NUCLEOTIDE SEQUENCE [LARGE SCALE GENOMIC DNA]</scope>
    <source>
        <strain evidence="4">DSM 10331 / JCM 15462 / NBRC 103882 / ICP</strain>
    </source>
</reference>
<dbReference type="Pfam" id="PF01243">
    <property type="entry name" value="PNPOx_N"/>
    <property type="match status" value="1"/>
</dbReference>
<keyword evidence="1" id="KW-0560">Oxidoreductase</keyword>
<dbReference type="SUPFAM" id="SSF50475">
    <property type="entry name" value="FMN-binding split barrel"/>
    <property type="match status" value="1"/>
</dbReference>
<dbReference type="STRING" id="525909.Afer_1784"/>
<evidence type="ECO:0000313" key="4">
    <source>
        <dbReference type="Proteomes" id="UP000000771"/>
    </source>
</evidence>
<dbReference type="Proteomes" id="UP000000771">
    <property type="component" value="Chromosome"/>
</dbReference>
<evidence type="ECO:0000313" key="3">
    <source>
        <dbReference type="EMBL" id="ACU54698.1"/>
    </source>
</evidence>
<dbReference type="PANTHER" id="PTHR35176:SF6">
    <property type="entry name" value="HEME OXYGENASE HI_0854-RELATED"/>
    <property type="match status" value="1"/>
</dbReference>
<dbReference type="GO" id="GO:0016627">
    <property type="term" value="F:oxidoreductase activity, acting on the CH-CH group of donors"/>
    <property type="evidence" value="ECO:0007669"/>
    <property type="project" value="TreeGrafter"/>
</dbReference>
<protein>
    <submittedName>
        <fullName evidence="3">Pyridoxamine 5'-phosphate oxidase-related FMN-binding</fullName>
    </submittedName>
</protein>
<dbReference type="KEGG" id="afo:Afer_1784"/>
<feature type="domain" description="Pyridoxamine 5'-phosphate oxidase N-terminal" evidence="2">
    <location>
        <begin position="12"/>
        <end position="143"/>
    </location>
</feature>